<keyword evidence="3" id="KW-1185">Reference proteome</keyword>
<proteinExistence type="predicted"/>
<gene>
    <name evidence="2" type="ORF">E6W36_11225</name>
</gene>
<evidence type="ECO:0000313" key="2">
    <source>
        <dbReference type="EMBL" id="QCI79870.1"/>
    </source>
</evidence>
<reference evidence="3" key="1">
    <citation type="submission" date="2019-04" db="EMBL/GenBank/DDBJ databases">
        <title>Complete genome sequence of Sphingomonas sp. W1-2-3.</title>
        <authorList>
            <person name="Im W.T."/>
        </authorList>
    </citation>
    <scope>NUCLEOTIDE SEQUENCE [LARGE SCALE GENOMIC DNA]</scope>
    <source>
        <strain evidence="3">W1-2-3</strain>
    </source>
</reference>
<evidence type="ECO:0000313" key="3">
    <source>
        <dbReference type="Proteomes" id="UP000298714"/>
    </source>
</evidence>
<evidence type="ECO:0000256" key="1">
    <source>
        <dbReference type="SAM" id="MobiDB-lite"/>
    </source>
</evidence>
<dbReference type="EMBL" id="CP039704">
    <property type="protein sequence ID" value="QCI79870.1"/>
    <property type="molecule type" value="Genomic_DNA"/>
</dbReference>
<dbReference type="Proteomes" id="UP000298714">
    <property type="component" value="Chromosome"/>
</dbReference>
<protein>
    <submittedName>
        <fullName evidence="2">DUF481 domain-containing protein</fullName>
    </submittedName>
</protein>
<organism evidence="2 3">
    <name type="scientific">Hankyongella ginsenosidimutans</name>
    <dbReference type="NCBI Taxonomy" id="1763828"/>
    <lineage>
        <taxon>Bacteria</taxon>
        <taxon>Pseudomonadati</taxon>
        <taxon>Pseudomonadota</taxon>
        <taxon>Alphaproteobacteria</taxon>
        <taxon>Sphingomonadales</taxon>
        <taxon>Sphingomonadaceae</taxon>
        <taxon>Hankyongella</taxon>
    </lineage>
</organism>
<sequence>MTGLFSGLEGPCGSRGLAGARQFAHDPRVRQPGAQEGRFDDAPRHRRVGRLSDRPGSVSRARYQAGYKFDYKFGERLYLSTLVQWDQDRLSGFARRFTQTLSLGYRVLNSSGILWDLEAGPGSQQIRFTDGSGDVQAIGRGTSAFSWKPLPRLEFSDNASVFAGPQNTTVTNTAALTVSVVGPLSTRLGWFWQRESNPPNNREQIDSTLRATVLYDF</sequence>
<dbReference type="AlphaFoldDB" id="A0A4D7C7A8"/>
<dbReference type="KEGG" id="hgn:E6W36_11225"/>
<feature type="region of interest" description="Disordered" evidence="1">
    <location>
        <begin position="26"/>
        <end position="55"/>
    </location>
</feature>
<accession>A0A4D7C7A8</accession>
<dbReference type="InterPro" id="IPR007433">
    <property type="entry name" value="DUF481"/>
</dbReference>
<dbReference type="Pfam" id="PF04338">
    <property type="entry name" value="DUF481"/>
    <property type="match status" value="1"/>
</dbReference>
<name>A0A4D7C7A8_9SPHN</name>